<keyword evidence="1" id="KW-0812">Transmembrane</keyword>
<keyword evidence="3" id="KW-1185">Reference proteome</keyword>
<feature type="transmembrane region" description="Helical" evidence="1">
    <location>
        <begin position="208"/>
        <end position="226"/>
    </location>
</feature>
<organism evidence="2 3">
    <name type="scientific">Salicibibacter kimchii</name>
    <dbReference type="NCBI Taxonomy" id="2099786"/>
    <lineage>
        <taxon>Bacteria</taxon>
        <taxon>Bacillati</taxon>
        <taxon>Bacillota</taxon>
        <taxon>Bacilli</taxon>
        <taxon>Bacillales</taxon>
        <taxon>Bacillaceae</taxon>
        <taxon>Salicibibacter</taxon>
    </lineage>
</organism>
<feature type="transmembrane region" description="Helical" evidence="1">
    <location>
        <begin position="55"/>
        <end position="78"/>
    </location>
</feature>
<sequence>MQNFSPTNKERRFKAYVGPIGTTQLHLHNPYIVAWWSASLPGFGHMLLSKHVRGIILFLWEILINIMSKLNLAMVYSFTGQVEMAKEVIEPRWVLLYIPVYIFTIWDSYRSAVDINHQFLLAEHENAPFTTYHLDSLEINYLDKKVPAMAALWSLLAPGLGHLYIQRILVAFFMLFWFIVIVYFSGVLMAIHHLFLGQISQATEVLDPLWFLFFPSLIGFVVYDAYVHTIENNKLFESVQRNSLKGHYQTYRVKIPER</sequence>
<dbReference type="KEGG" id="rue:DT065_02830"/>
<name>A0A345BVS0_9BACI</name>
<dbReference type="AlphaFoldDB" id="A0A345BVS0"/>
<proteinExistence type="predicted"/>
<reference evidence="2 3" key="1">
    <citation type="journal article" date="2018" name="J. Microbiol.">
        <title>Salicibibacter kimchii gen. nov., sp. nov., a moderately halophilic and alkalitolerant bacterium in the family Bacillaceae, isolated from kimchi.</title>
        <authorList>
            <person name="Jang J.Y."/>
            <person name="Oh Y.J."/>
            <person name="Lim S.K."/>
            <person name="Park H.K."/>
            <person name="Lee C."/>
            <person name="Kim J.Y."/>
            <person name="Lee M.A."/>
            <person name="Choi H.J."/>
        </authorList>
    </citation>
    <scope>NUCLEOTIDE SEQUENCE [LARGE SCALE GENOMIC DNA]</scope>
    <source>
        <strain evidence="2 3">NKC1-1</strain>
    </source>
</reference>
<evidence type="ECO:0000313" key="3">
    <source>
        <dbReference type="Proteomes" id="UP000252100"/>
    </source>
</evidence>
<dbReference type="Proteomes" id="UP000252100">
    <property type="component" value="Chromosome"/>
</dbReference>
<protein>
    <submittedName>
        <fullName evidence="2">Uncharacterized protein</fullName>
    </submittedName>
</protein>
<feature type="transmembrane region" description="Helical" evidence="1">
    <location>
        <begin position="172"/>
        <end position="196"/>
    </location>
</feature>
<dbReference type="EMBL" id="CP031092">
    <property type="protein sequence ID" value="AXF55051.1"/>
    <property type="molecule type" value="Genomic_DNA"/>
</dbReference>
<feature type="transmembrane region" description="Helical" evidence="1">
    <location>
        <begin position="146"/>
        <end position="165"/>
    </location>
</feature>
<accession>A0A345BVS0</accession>
<dbReference type="RefSeq" id="WP_114370689.1">
    <property type="nucleotide sequence ID" value="NZ_CP031092.1"/>
</dbReference>
<keyword evidence="1" id="KW-0472">Membrane</keyword>
<evidence type="ECO:0000256" key="1">
    <source>
        <dbReference type="SAM" id="Phobius"/>
    </source>
</evidence>
<evidence type="ECO:0000313" key="2">
    <source>
        <dbReference type="EMBL" id="AXF55051.1"/>
    </source>
</evidence>
<dbReference type="OrthoDB" id="1681403at2"/>
<gene>
    <name evidence="2" type="ORF">DT065_02830</name>
</gene>
<keyword evidence="1" id="KW-1133">Transmembrane helix</keyword>